<keyword evidence="3" id="KW-0378">Hydrolase</keyword>
<dbReference type="Gene3D" id="3.40.50.1820">
    <property type="entry name" value="alpha/beta hydrolase"/>
    <property type="match status" value="1"/>
</dbReference>
<dbReference type="InterPro" id="IPR053145">
    <property type="entry name" value="AB_hydrolase_Est10"/>
</dbReference>
<dbReference type="InterPro" id="IPR000383">
    <property type="entry name" value="Xaa-Pro-like_dom"/>
</dbReference>
<dbReference type="SUPFAM" id="SSF53474">
    <property type="entry name" value="alpha/beta-Hydrolases"/>
    <property type="match status" value="1"/>
</dbReference>
<evidence type="ECO:0000259" key="2">
    <source>
        <dbReference type="Pfam" id="PF02129"/>
    </source>
</evidence>
<dbReference type="PANTHER" id="PTHR43265:SF1">
    <property type="entry name" value="ESTERASE ESTD"/>
    <property type="match status" value="1"/>
</dbReference>
<sequence>MVRKRQLGRGGWRAGLVAVAVLGLVVAGLSGVVVWQNSYAMNEQRMTIRQDGHDLRAVLTTPRDGARRHPLVVMVHGDGPIDATHEDGYRPIWEAFARAGYASLSWDKPGVAGAPGNWLHQSMDDRAHEVAAAIVWARSRPDIDAEHIGLWGASQAGWVMPKVAKRTPVAFVMATSTAVNWLQQGRYNLLAELRQEHASAAEIEGRIARSDRTRELLRRGASFEGYVRTMGGGDGMTADRWGFVGRNYTADATDDLLALRGVPVVLFLGGHDINVDSADTETVYRKQLEAGGALTVRRYPDADHSMVDDELARSGFRLTLTAIFAPRSVFVSHYLDDQEDFLRDLRSWS</sequence>
<organism evidence="3 4">
    <name type="scientific">Streptosporangium brasiliense</name>
    <dbReference type="NCBI Taxonomy" id="47480"/>
    <lineage>
        <taxon>Bacteria</taxon>
        <taxon>Bacillati</taxon>
        <taxon>Actinomycetota</taxon>
        <taxon>Actinomycetes</taxon>
        <taxon>Streptosporangiales</taxon>
        <taxon>Streptosporangiaceae</taxon>
        <taxon>Streptosporangium</taxon>
    </lineage>
</organism>
<keyword evidence="4" id="KW-1185">Reference proteome</keyword>
<keyword evidence="1" id="KW-0472">Membrane</keyword>
<dbReference type="EMBL" id="JAUSRB010000002">
    <property type="protein sequence ID" value="MDP9869034.1"/>
    <property type="molecule type" value="Genomic_DNA"/>
</dbReference>
<comment type="caution">
    <text evidence="3">The sequence shown here is derived from an EMBL/GenBank/DDBJ whole genome shotgun (WGS) entry which is preliminary data.</text>
</comment>
<feature type="domain" description="Xaa-Pro dipeptidyl-peptidase-like" evidence="2">
    <location>
        <begin position="51"/>
        <end position="188"/>
    </location>
</feature>
<gene>
    <name evidence="3" type="ORF">J2S55_008300</name>
</gene>
<evidence type="ECO:0000256" key="1">
    <source>
        <dbReference type="SAM" id="Phobius"/>
    </source>
</evidence>
<accession>A0ABT9RIC0</accession>
<dbReference type="PANTHER" id="PTHR43265">
    <property type="entry name" value="ESTERASE ESTD"/>
    <property type="match status" value="1"/>
</dbReference>
<dbReference type="InterPro" id="IPR029058">
    <property type="entry name" value="AB_hydrolase_fold"/>
</dbReference>
<dbReference type="RefSeq" id="WP_306872494.1">
    <property type="nucleotide sequence ID" value="NZ_JAUSRB010000002.1"/>
</dbReference>
<proteinExistence type="predicted"/>
<protein>
    <submittedName>
        <fullName evidence="3">Dienelactone hydrolase</fullName>
    </submittedName>
</protein>
<name>A0ABT9RIC0_9ACTN</name>
<feature type="transmembrane region" description="Helical" evidence="1">
    <location>
        <begin position="12"/>
        <end position="35"/>
    </location>
</feature>
<keyword evidence="1" id="KW-1133">Transmembrane helix</keyword>
<reference evidence="3 4" key="1">
    <citation type="submission" date="2023-07" db="EMBL/GenBank/DDBJ databases">
        <title>Sequencing the genomes of 1000 actinobacteria strains.</title>
        <authorList>
            <person name="Klenk H.-P."/>
        </authorList>
    </citation>
    <scope>NUCLEOTIDE SEQUENCE [LARGE SCALE GENOMIC DNA]</scope>
    <source>
        <strain evidence="3 4">DSM 44109</strain>
    </source>
</reference>
<evidence type="ECO:0000313" key="4">
    <source>
        <dbReference type="Proteomes" id="UP001230426"/>
    </source>
</evidence>
<dbReference type="Proteomes" id="UP001230426">
    <property type="component" value="Unassembled WGS sequence"/>
</dbReference>
<keyword evidence="1" id="KW-0812">Transmembrane</keyword>
<dbReference type="GO" id="GO:0016787">
    <property type="term" value="F:hydrolase activity"/>
    <property type="evidence" value="ECO:0007669"/>
    <property type="project" value="UniProtKB-KW"/>
</dbReference>
<dbReference type="Pfam" id="PF02129">
    <property type="entry name" value="Peptidase_S15"/>
    <property type="match status" value="1"/>
</dbReference>
<evidence type="ECO:0000313" key="3">
    <source>
        <dbReference type="EMBL" id="MDP9869034.1"/>
    </source>
</evidence>